<protein>
    <recommendedName>
        <fullName evidence="3">MICOS complex subunit MIC19</fullName>
    </recommendedName>
</protein>
<evidence type="ECO:0008006" key="3">
    <source>
        <dbReference type="Google" id="ProtNLM"/>
    </source>
</evidence>
<gene>
    <name evidence="1" type="ORF">V3I05_04905</name>
</gene>
<evidence type="ECO:0000313" key="2">
    <source>
        <dbReference type="Proteomes" id="UP001434737"/>
    </source>
</evidence>
<proteinExistence type="predicted"/>
<name>A0ABZ3F910_9HELI</name>
<keyword evidence="2" id="KW-1185">Reference proteome</keyword>
<organism evidence="1 2">
    <name type="scientific">Helicobacter mastomyrinus</name>
    <dbReference type="NCBI Taxonomy" id="287948"/>
    <lineage>
        <taxon>Bacteria</taxon>
        <taxon>Pseudomonadati</taxon>
        <taxon>Campylobacterota</taxon>
        <taxon>Epsilonproteobacteria</taxon>
        <taxon>Campylobacterales</taxon>
        <taxon>Helicobacteraceae</taxon>
        <taxon>Helicobacter</taxon>
    </lineage>
</organism>
<evidence type="ECO:0000313" key="1">
    <source>
        <dbReference type="EMBL" id="XAM19017.1"/>
    </source>
</evidence>
<accession>A0ABZ3F910</accession>
<dbReference type="EMBL" id="CP145316">
    <property type="protein sequence ID" value="XAM19017.1"/>
    <property type="molecule type" value="Genomic_DNA"/>
</dbReference>
<reference evidence="1 2" key="1">
    <citation type="submission" date="2024-02" db="EMBL/GenBank/DDBJ databases">
        <title>Genome and pathogenicity analysis of Helicobacter mastomyrinus isolated from mice.</title>
        <authorList>
            <person name="Zhu L."/>
        </authorList>
    </citation>
    <scope>NUCLEOTIDE SEQUENCE [LARGE SCALE GENOMIC DNA]</scope>
    <source>
        <strain evidence="1 2">Hm-17</strain>
    </source>
</reference>
<dbReference type="Proteomes" id="UP001434737">
    <property type="component" value="Chromosome"/>
</dbReference>
<sequence length="158" mass="18435">MRAYLPHLQEAQELGDRAEYNALIDERDNELAPIEHKIKETNSKIDTVYKKGQNLLKELEDIAITLGTSNDEVINSFVKLVKQKRQVDKDDKDKKCQNTYIPKLEQNKCSAGSSNPTQTCKNLESEFYKCLEDFNKKRTQVYQDYFKAKDNFIAKYSR</sequence>
<dbReference type="RefSeq" id="WP_343354216.1">
    <property type="nucleotide sequence ID" value="NZ_CP145316.1"/>
</dbReference>